<accession>A0A0V1FW57</accession>
<dbReference type="EMBL" id="JYDT01000023">
    <property type="protein sequence ID" value="KRY90238.1"/>
    <property type="molecule type" value="Genomic_DNA"/>
</dbReference>
<dbReference type="Proteomes" id="UP000054995">
    <property type="component" value="Unassembled WGS sequence"/>
</dbReference>
<proteinExistence type="predicted"/>
<name>A0A0V1FW57_TRIPS</name>
<keyword evidence="2" id="KW-1185">Reference proteome</keyword>
<reference evidence="1 2" key="1">
    <citation type="submission" date="2015-01" db="EMBL/GenBank/DDBJ databases">
        <title>Evolution of Trichinella species and genotypes.</title>
        <authorList>
            <person name="Korhonen P.K."/>
            <person name="Edoardo P."/>
            <person name="Giuseppe L.R."/>
            <person name="Gasser R.B."/>
        </authorList>
    </citation>
    <scope>NUCLEOTIDE SEQUENCE [LARGE SCALE GENOMIC DNA]</scope>
    <source>
        <strain evidence="1">ISS470</strain>
    </source>
</reference>
<protein>
    <submittedName>
        <fullName evidence="1">Uncharacterized protein</fullName>
    </submittedName>
</protein>
<evidence type="ECO:0000313" key="1">
    <source>
        <dbReference type="EMBL" id="KRY90238.1"/>
    </source>
</evidence>
<evidence type="ECO:0000313" key="2">
    <source>
        <dbReference type="Proteomes" id="UP000054995"/>
    </source>
</evidence>
<organism evidence="1 2">
    <name type="scientific">Trichinella pseudospiralis</name>
    <name type="common">Parasitic roundworm</name>
    <dbReference type="NCBI Taxonomy" id="6337"/>
    <lineage>
        <taxon>Eukaryota</taxon>
        <taxon>Metazoa</taxon>
        <taxon>Ecdysozoa</taxon>
        <taxon>Nematoda</taxon>
        <taxon>Enoplea</taxon>
        <taxon>Dorylaimia</taxon>
        <taxon>Trichinellida</taxon>
        <taxon>Trichinellidae</taxon>
        <taxon>Trichinella</taxon>
    </lineage>
</organism>
<sequence>MLIRIVSFKAVLRAINTNKSFSVCLLVHLFCCLLCYAAANRYQQTRAMKYKRRNLKSLNLHTITHYSREEDATDKALTFQSTKTEQT</sequence>
<comment type="caution">
    <text evidence="1">The sequence shown here is derived from an EMBL/GenBank/DDBJ whole genome shotgun (WGS) entry which is preliminary data.</text>
</comment>
<gene>
    <name evidence="1" type="ORF">T4D_16995</name>
</gene>
<dbReference type="AlphaFoldDB" id="A0A0V1FW57"/>